<dbReference type="InterPro" id="IPR015424">
    <property type="entry name" value="PyrdxlP-dep_Trfase"/>
</dbReference>
<keyword evidence="3 5" id="KW-0663">Pyridoxal phosphate</keyword>
<gene>
    <name evidence="9" type="ORF">ENS41_02020</name>
</gene>
<dbReference type="PANTHER" id="PTHR21152:SF40">
    <property type="entry name" value="ALANINE--GLYOXYLATE AMINOTRANSFERASE"/>
    <property type="match status" value="1"/>
</dbReference>
<comment type="cofactor">
    <cofactor evidence="1 5 7">
        <name>pyridoxal 5'-phosphate</name>
        <dbReference type="ChEBI" id="CHEBI:597326"/>
    </cofactor>
</comment>
<evidence type="ECO:0000256" key="1">
    <source>
        <dbReference type="ARBA" id="ARBA00001933"/>
    </source>
</evidence>
<proteinExistence type="inferred from homology"/>
<dbReference type="InterPro" id="IPR015422">
    <property type="entry name" value="PyrdxlP-dep_Trfase_small"/>
</dbReference>
<comment type="similarity">
    <text evidence="2 6">Belongs to the class-V pyridoxal-phosphate-dependent aminotransferase family.</text>
</comment>
<dbReference type="EMBL" id="DSUT01000037">
    <property type="protein sequence ID" value="HGK27713.1"/>
    <property type="molecule type" value="Genomic_DNA"/>
</dbReference>
<name>A0A7C4CAK2_UNCW3</name>
<dbReference type="PROSITE" id="PS00595">
    <property type="entry name" value="AA_TRANSFER_CLASS_5"/>
    <property type="match status" value="1"/>
</dbReference>
<feature type="modified residue" description="N6-(pyridoxal phosphate)lysine" evidence="5">
    <location>
        <position position="224"/>
    </location>
</feature>
<evidence type="ECO:0000256" key="2">
    <source>
        <dbReference type="ARBA" id="ARBA00009236"/>
    </source>
</evidence>
<dbReference type="PANTHER" id="PTHR21152">
    <property type="entry name" value="AMINOTRANSFERASE CLASS V"/>
    <property type="match status" value="1"/>
</dbReference>
<dbReference type="GO" id="GO:0019265">
    <property type="term" value="P:glycine biosynthetic process, by transamination of glyoxylate"/>
    <property type="evidence" value="ECO:0007669"/>
    <property type="project" value="TreeGrafter"/>
</dbReference>
<dbReference type="Gene3D" id="3.90.1150.10">
    <property type="entry name" value="Aspartate Aminotransferase, domain 1"/>
    <property type="match status" value="1"/>
</dbReference>
<evidence type="ECO:0000313" key="9">
    <source>
        <dbReference type="EMBL" id="HGK27713.1"/>
    </source>
</evidence>
<sequence length="397" mass="44207">MHDVRGVLCNEADERRIAAGAERRGEVERRRKMVKPKYSLWTPGPVDVPVELLKEMVSPLVYHREGAFAAIYRSVVKGLQRVIMTKSPVYVLTASGTGAMEAAVANLVSPGDKVVVALAGKFGERWRELCIRFGGYVDELVRPYGESIPPEELERKLRTNDAARCVFATLTETSTGALNDIKAFGDICRRLNRILVVDAVAGLGVDELRMDLWHVDVVVGGSQKGFAVPPGLSFVAVSPRAWEQVERCRGARYYFDLRQFRRWEEKGQTPWTPAVSVFYALDLALKRINRKGVIQVWRARKAIAEFVRGRIAAMGLELFPQRPSNGLTVIRMPEGIDGTKVVDYCKVHHRMLFANGQAEMRGKVVRIGHLGPVTKQEVTKALAAFASGFRYAGGRGR</sequence>
<evidence type="ECO:0000256" key="7">
    <source>
        <dbReference type="RuleBase" id="RU004504"/>
    </source>
</evidence>
<evidence type="ECO:0000256" key="3">
    <source>
        <dbReference type="ARBA" id="ARBA00022898"/>
    </source>
</evidence>
<protein>
    <submittedName>
        <fullName evidence="9">Alanine--glyoxylate aminotransferase family protein</fullName>
    </submittedName>
</protein>
<accession>A0A7C4CAK2</accession>
<keyword evidence="9" id="KW-0808">Transferase</keyword>
<dbReference type="InterPro" id="IPR015421">
    <property type="entry name" value="PyrdxlP-dep_Trfase_major"/>
</dbReference>
<dbReference type="GO" id="GO:0004760">
    <property type="term" value="F:L-serine-pyruvate transaminase activity"/>
    <property type="evidence" value="ECO:0007669"/>
    <property type="project" value="TreeGrafter"/>
</dbReference>
<dbReference type="InterPro" id="IPR000192">
    <property type="entry name" value="Aminotrans_V_dom"/>
</dbReference>
<dbReference type="GO" id="GO:0008453">
    <property type="term" value="F:alanine-glyoxylate transaminase activity"/>
    <property type="evidence" value="ECO:0007669"/>
    <property type="project" value="TreeGrafter"/>
</dbReference>
<evidence type="ECO:0000256" key="5">
    <source>
        <dbReference type="PIRSR" id="PIRSR000524-50"/>
    </source>
</evidence>
<dbReference type="SUPFAM" id="SSF53383">
    <property type="entry name" value="PLP-dependent transferases"/>
    <property type="match status" value="1"/>
</dbReference>
<organism evidence="9">
    <name type="scientific">candidate division WOR-3 bacterium</name>
    <dbReference type="NCBI Taxonomy" id="2052148"/>
    <lineage>
        <taxon>Bacteria</taxon>
        <taxon>Bacteria division WOR-3</taxon>
    </lineage>
</organism>
<keyword evidence="9" id="KW-0032">Aminotransferase</keyword>
<dbReference type="PIRSF" id="PIRSF000524">
    <property type="entry name" value="SPT"/>
    <property type="match status" value="1"/>
</dbReference>
<comment type="caution">
    <text evidence="9">The sequence shown here is derived from an EMBL/GenBank/DDBJ whole genome shotgun (WGS) entry which is preliminary data.</text>
</comment>
<feature type="binding site" evidence="4">
    <location>
        <position position="366"/>
    </location>
    <ligand>
        <name>substrate</name>
    </ligand>
</feature>
<evidence type="ECO:0000259" key="8">
    <source>
        <dbReference type="Pfam" id="PF00266"/>
    </source>
</evidence>
<reference evidence="9" key="1">
    <citation type="journal article" date="2020" name="mSystems">
        <title>Genome- and Community-Level Interaction Insights into Carbon Utilization and Element Cycling Functions of Hydrothermarchaeota in Hydrothermal Sediment.</title>
        <authorList>
            <person name="Zhou Z."/>
            <person name="Liu Y."/>
            <person name="Xu W."/>
            <person name="Pan J."/>
            <person name="Luo Z.H."/>
            <person name="Li M."/>
        </authorList>
    </citation>
    <scope>NUCLEOTIDE SEQUENCE [LARGE SCALE GENOMIC DNA]</scope>
    <source>
        <strain evidence="9">SpSt-488</strain>
    </source>
</reference>
<dbReference type="InterPro" id="IPR020578">
    <property type="entry name" value="Aminotrans_V_PyrdxlP_BS"/>
</dbReference>
<dbReference type="Pfam" id="PF00266">
    <property type="entry name" value="Aminotran_5"/>
    <property type="match status" value="1"/>
</dbReference>
<evidence type="ECO:0000256" key="4">
    <source>
        <dbReference type="PIRSR" id="PIRSR000524-1"/>
    </source>
</evidence>
<dbReference type="AlphaFoldDB" id="A0A7C4CAK2"/>
<dbReference type="InterPro" id="IPR024169">
    <property type="entry name" value="SP_NH2Trfase/AEP_transaminase"/>
</dbReference>
<evidence type="ECO:0000256" key="6">
    <source>
        <dbReference type="RuleBase" id="RU004075"/>
    </source>
</evidence>
<feature type="domain" description="Aminotransferase class V" evidence="8">
    <location>
        <begin position="61"/>
        <end position="341"/>
    </location>
</feature>
<dbReference type="Gene3D" id="3.40.640.10">
    <property type="entry name" value="Type I PLP-dependent aspartate aminotransferase-like (Major domain)"/>
    <property type="match status" value="1"/>
</dbReference>